<dbReference type="Gene3D" id="1.20.1250.20">
    <property type="entry name" value="MFS general substrate transporter like domains"/>
    <property type="match status" value="1"/>
</dbReference>
<dbReference type="AlphaFoldDB" id="A0A399SMF6"/>
<dbReference type="PANTHER" id="PTHR23513:SF9">
    <property type="entry name" value="ENTEROBACTIN EXPORTER ENTS"/>
    <property type="match status" value="1"/>
</dbReference>
<feature type="transmembrane region" description="Helical" evidence="7">
    <location>
        <begin position="59"/>
        <end position="79"/>
    </location>
</feature>
<evidence type="ECO:0000256" key="4">
    <source>
        <dbReference type="ARBA" id="ARBA00022692"/>
    </source>
</evidence>
<evidence type="ECO:0000313" key="9">
    <source>
        <dbReference type="EMBL" id="RIJ45176.1"/>
    </source>
</evidence>
<dbReference type="PROSITE" id="PS50850">
    <property type="entry name" value="MFS"/>
    <property type="match status" value="1"/>
</dbReference>
<dbReference type="InterPro" id="IPR020846">
    <property type="entry name" value="MFS_dom"/>
</dbReference>
<protein>
    <submittedName>
        <fullName evidence="9">MFS transporter</fullName>
    </submittedName>
</protein>
<keyword evidence="5 7" id="KW-1133">Transmembrane helix</keyword>
<name>A0A399SMF6_9MICO</name>
<keyword evidence="6 7" id="KW-0472">Membrane</keyword>
<proteinExistence type="predicted"/>
<feature type="non-terminal residue" evidence="9">
    <location>
        <position position="216"/>
    </location>
</feature>
<dbReference type="Proteomes" id="UP000266484">
    <property type="component" value="Unassembled WGS sequence"/>
</dbReference>
<evidence type="ECO:0000256" key="6">
    <source>
        <dbReference type="ARBA" id="ARBA00023136"/>
    </source>
</evidence>
<dbReference type="InterPro" id="IPR010290">
    <property type="entry name" value="TM_effector"/>
</dbReference>
<sequence>MPEPGSRARGPRRPLLISRSFALIWVAQALSSFGEYVLAATVTVWLATGLAPGDPALPLYVGAVIGATSLPRLLLAPVAGVLVDRWPARRVMVTADVVRAALLVPLLVIAMAGPAPVVIGAVIVTQLLIGCASQLFDPARAALVQVVVPADRRADAAGRTLLASTGVGIVSAMVGPVVYAGVGPVPALVVDVVAFLASAALVLAVRERGAATAGAD</sequence>
<dbReference type="GO" id="GO:0005886">
    <property type="term" value="C:plasma membrane"/>
    <property type="evidence" value="ECO:0007669"/>
    <property type="project" value="UniProtKB-SubCell"/>
</dbReference>
<evidence type="ECO:0000256" key="5">
    <source>
        <dbReference type="ARBA" id="ARBA00022989"/>
    </source>
</evidence>
<evidence type="ECO:0000259" key="8">
    <source>
        <dbReference type="PROSITE" id="PS50850"/>
    </source>
</evidence>
<feature type="transmembrane region" description="Helical" evidence="7">
    <location>
        <begin position="185"/>
        <end position="205"/>
    </location>
</feature>
<comment type="caution">
    <text evidence="9">The sequence shown here is derived from an EMBL/GenBank/DDBJ whole genome shotgun (WGS) entry which is preliminary data.</text>
</comment>
<evidence type="ECO:0000256" key="2">
    <source>
        <dbReference type="ARBA" id="ARBA00022448"/>
    </source>
</evidence>
<keyword evidence="3" id="KW-1003">Cell membrane</keyword>
<reference evidence="9 10" key="1">
    <citation type="submission" date="2018-08" db="EMBL/GenBank/DDBJ databases">
        <title>Genome Sequence of Clavibacter michiganensis Subspecies type strains, and the Atypical Peach-Colored Strains Isolated from Tomato.</title>
        <authorList>
            <person name="Osdaghi E."/>
            <person name="Portier P."/>
            <person name="Briand M."/>
            <person name="Jacques M.-A."/>
        </authorList>
    </citation>
    <scope>NUCLEOTIDE SEQUENCE [LARGE SCALE GENOMIC DNA]</scope>
    <source>
        <strain evidence="9 10">CFBP 8615</strain>
    </source>
</reference>
<dbReference type="Pfam" id="PF05977">
    <property type="entry name" value="MFS_3"/>
    <property type="match status" value="1"/>
</dbReference>
<comment type="subcellular location">
    <subcellularLocation>
        <location evidence="1">Cell inner membrane</location>
        <topology evidence="1">Multi-pass membrane protein</topology>
    </subcellularLocation>
</comment>
<evidence type="ECO:0000313" key="10">
    <source>
        <dbReference type="Proteomes" id="UP000266484"/>
    </source>
</evidence>
<gene>
    <name evidence="9" type="ORF">DZG00_15275</name>
</gene>
<dbReference type="GO" id="GO:0022857">
    <property type="term" value="F:transmembrane transporter activity"/>
    <property type="evidence" value="ECO:0007669"/>
    <property type="project" value="InterPro"/>
</dbReference>
<evidence type="ECO:0000256" key="1">
    <source>
        <dbReference type="ARBA" id="ARBA00004429"/>
    </source>
</evidence>
<evidence type="ECO:0000256" key="7">
    <source>
        <dbReference type="SAM" id="Phobius"/>
    </source>
</evidence>
<organism evidence="9 10">
    <name type="scientific">Clavibacter lycopersici</name>
    <dbReference type="NCBI Taxonomy" id="2301718"/>
    <lineage>
        <taxon>Bacteria</taxon>
        <taxon>Bacillati</taxon>
        <taxon>Actinomycetota</taxon>
        <taxon>Actinomycetes</taxon>
        <taxon>Micrococcales</taxon>
        <taxon>Microbacteriaceae</taxon>
        <taxon>Clavibacter</taxon>
    </lineage>
</organism>
<evidence type="ECO:0000256" key="3">
    <source>
        <dbReference type="ARBA" id="ARBA00022475"/>
    </source>
</evidence>
<feature type="domain" description="Major facilitator superfamily (MFS) profile" evidence="8">
    <location>
        <begin position="20"/>
        <end position="216"/>
    </location>
</feature>
<keyword evidence="10" id="KW-1185">Reference proteome</keyword>
<keyword evidence="4 7" id="KW-0812">Transmembrane</keyword>
<dbReference type="RefSeq" id="WP_147360057.1">
    <property type="nucleotide sequence ID" value="NZ_QWGT01000379.1"/>
</dbReference>
<dbReference type="SUPFAM" id="SSF103473">
    <property type="entry name" value="MFS general substrate transporter"/>
    <property type="match status" value="1"/>
</dbReference>
<feature type="transmembrane region" description="Helical" evidence="7">
    <location>
        <begin position="21"/>
        <end position="47"/>
    </location>
</feature>
<dbReference type="EMBL" id="QWGT01000379">
    <property type="protein sequence ID" value="RIJ45176.1"/>
    <property type="molecule type" value="Genomic_DNA"/>
</dbReference>
<keyword evidence="2" id="KW-0813">Transport</keyword>
<dbReference type="PANTHER" id="PTHR23513">
    <property type="entry name" value="INTEGRAL MEMBRANE EFFLUX PROTEIN-RELATED"/>
    <property type="match status" value="1"/>
</dbReference>
<dbReference type="InterPro" id="IPR036259">
    <property type="entry name" value="MFS_trans_sf"/>
</dbReference>
<accession>A0A399SMF6</accession>